<dbReference type="KEGG" id="mei:Msip34_0173"/>
<protein>
    <recommendedName>
        <fullName evidence="3">DUF484 domain-containing protein</fullName>
    </recommendedName>
</protein>
<dbReference type="InterPro" id="IPR029016">
    <property type="entry name" value="GAF-like_dom_sf"/>
</dbReference>
<evidence type="ECO:0000313" key="2">
    <source>
        <dbReference type="Proteomes" id="UP000002743"/>
    </source>
</evidence>
<reference evidence="1 2" key="2">
    <citation type="journal article" date="2011" name="J. Bacteriol.">
        <title>Genomes of three methylotrophs from a single niche uncover genetic and metabolic divergence of Methylophilaceae.</title>
        <authorList>
            <person name="Lapidus A."/>
            <person name="Clum A."/>
            <person name="Labutti K."/>
            <person name="Kaluzhnaya M.G."/>
            <person name="Lim S."/>
            <person name="Beck D.A."/>
            <person name="Glavina Del Rio T."/>
            <person name="Nolan M."/>
            <person name="Mavromatis K."/>
            <person name="Huntemann M."/>
            <person name="Lucas S."/>
            <person name="Lidstrom M.E."/>
            <person name="Ivanova N."/>
            <person name="Chistoserdova L."/>
        </authorList>
    </citation>
    <scope>NUCLEOTIDE SEQUENCE [LARGE SCALE GENOMIC DNA]</scope>
    <source>
        <strain evidence="1 2">SIP3-4</strain>
    </source>
</reference>
<gene>
    <name evidence="1" type="ordered locus">Msip34_0173</name>
</gene>
<organism evidence="1 2">
    <name type="scientific">Methylovorus glucosotrophus (strain SIP3-4)</name>
    <dbReference type="NCBI Taxonomy" id="582744"/>
    <lineage>
        <taxon>Bacteria</taxon>
        <taxon>Pseudomonadati</taxon>
        <taxon>Pseudomonadota</taxon>
        <taxon>Betaproteobacteria</taxon>
        <taxon>Nitrosomonadales</taxon>
        <taxon>Methylophilaceae</taxon>
        <taxon>Methylovorus</taxon>
    </lineage>
</organism>
<reference evidence="2" key="1">
    <citation type="submission" date="2009-07" db="EMBL/GenBank/DDBJ databases">
        <title>Complete sequence of chromosome of Methylovorus sp. SIP3-4.</title>
        <authorList>
            <person name="Lucas S."/>
            <person name="Copeland A."/>
            <person name="Lapidus A."/>
            <person name="Glavina del Rio T."/>
            <person name="Tice H."/>
            <person name="Bruce D."/>
            <person name="Goodwin L."/>
            <person name="Pitluck S."/>
            <person name="Clum A."/>
            <person name="Larimer F."/>
            <person name="Land M."/>
            <person name="Hauser L."/>
            <person name="Kyrpides N."/>
            <person name="Mikhailova N."/>
            <person name="Kayluzhnaya M."/>
            <person name="Chistoserdova L."/>
        </authorList>
    </citation>
    <scope>NUCLEOTIDE SEQUENCE [LARGE SCALE GENOMIC DNA]</scope>
    <source>
        <strain evidence="2">SIP3-4</strain>
    </source>
</reference>
<dbReference type="STRING" id="582744.Msip34_0173"/>
<dbReference type="InterPro" id="IPR007435">
    <property type="entry name" value="DUF484"/>
</dbReference>
<dbReference type="Pfam" id="PF04340">
    <property type="entry name" value="DUF484"/>
    <property type="match status" value="1"/>
</dbReference>
<evidence type="ECO:0000313" key="1">
    <source>
        <dbReference type="EMBL" id="ACT49422.1"/>
    </source>
</evidence>
<dbReference type="Proteomes" id="UP000002743">
    <property type="component" value="Chromosome"/>
</dbReference>
<dbReference type="PANTHER" id="PTHR38765">
    <property type="entry name" value="DUF484 DOMAIN-CONTAINING PROTEIN"/>
    <property type="match status" value="1"/>
</dbReference>
<dbReference type="EMBL" id="CP001674">
    <property type="protein sequence ID" value="ACT49422.1"/>
    <property type="molecule type" value="Genomic_DNA"/>
</dbReference>
<dbReference type="PANTHER" id="PTHR38765:SF1">
    <property type="entry name" value="DUF484 DOMAIN-CONTAINING PROTEIN"/>
    <property type="match status" value="1"/>
</dbReference>
<dbReference type="AlphaFoldDB" id="C6X8F2"/>
<dbReference type="Gene3D" id="3.30.450.40">
    <property type="match status" value="1"/>
</dbReference>
<name>C6X8F2_METGS</name>
<evidence type="ECO:0008006" key="3">
    <source>
        <dbReference type="Google" id="ProtNLM"/>
    </source>
</evidence>
<dbReference type="HOGENOM" id="CLU_073320_1_0_4"/>
<keyword evidence="2" id="KW-1185">Reference proteome</keyword>
<accession>C6X8F2</accession>
<dbReference type="OrthoDB" id="8525200at2"/>
<proteinExistence type="predicted"/>
<dbReference type="eggNOG" id="COG3159">
    <property type="taxonomic scope" value="Bacteria"/>
</dbReference>
<sequence length="225" mass="25378">MEVTLQVSDDQVAEYLQKNPQFFERHPMLLADMYLPSPHGIGTVSLAERQQLAQRDKIRVLESRMAELLSYGKENDTISEKVHRLSLGLLAAQEFDILLQLLIHSLREDFQVPHVAVRLWATPQELTHAAHDAYQQVDAELSQWTQNLLTPYCGKQPGLDLATWFGTDATPQSYALIALRSEHAFGLLALASDDANRFYPEMGTLFLKRIGELVSAALLRHVTLS</sequence>
<dbReference type="RefSeq" id="WP_015829189.1">
    <property type="nucleotide sequence ID" value="NC_012969.1"/>
</dbReference>